<evidence type="ECO:0000313" key="1">
    <source>
        <dbReference type="EMBL" id="KAF0690002.1"/>
    </source>
</evidence>
<dbReference type="EMBL" id="VJMH01006399">
    <property type="protein sequence ID" value="KAF0690002.1"/>
    <property type="molecule type" value="Genomic_DNA"/>
</dbReference>
<dbReference type="EMBL" id="CAADRA010006420">
    <property type="protein sequence ID" value="VFT95327.1"/>
    <property type="molecule type" value="Genomic_DNA"/>
</dbReference>
<name>A0A485LC02_9STRA</name>
<evidence type="ECO:0000313" key="2">
    <source>
        <dbReference type="EMBL" id="VFT95327.1"/>
    </source>
</evidence>
<protein>
    <submittedName>
        <fullName evidence="2">Aste57867_18592 protein</fullName>
    </submittedName>
</protein>
<dbReference type="OrthoDB" id="164858at2759"/>
<accession>A0A485LC02</accession>
<gene>
    <name evidence="2" type="primary">Aste57867_18592</name>
    <name evidence="1" type="ORF">As57867_018530</name>
    <name evidence="2" type="ORF">ASTE57867_18592</name>
</gene>
<organism evidence="2 3">
    <name type="scientific">Aphanomyces stellatus</name>
    <dbReference type="NCBI Taxonomy" id="120398"/>
    <lineage>
        <taxon>Eukaryota</taxon>
        <taxon>Sar</taxon>
        <taxon>Stramenopiles</taxon>
        <taxon>Oomycota</taxon>
        <taxon>Saprolegniomycetes</taxon>
        <taxon>Saprolegniales</taxon>
        <taxon>Verrucalvaceae</taxon>
        <taxon>Aphanomyces</taxon>
    </lineage>
</organism>
<keyword evidence="3" id="KW-1185">Reference proteome</keyword>
<sequence>MDPDDILDDMSLSSDDEMLEDMINEMKEEVKPTPTPAPRRHQRAAAAPLAVARKKAAAPPMNMPDLGQMMSQMMPMMSQMFGGGANNMQSSNNRITRAMEDVVADHVPAADVALWVETIQRDEARQQADRAANPAASNLSRAYRTKVETLPTAYLAAPTMLQELLLTAVRNARCQPSPAWEKKSLSIARDLQAQGVADIYSTELKTLLAARARRHPDYKATPARFPTITATLA</sequence>
<dbReference type="AlphaFoldDB" id="A0A485LC02"/>
<dbReference type="Proteomes" id="UP000332933">
    <property type="component" value="Unassembled WGS sequence"/>
</dbReference>
<evidence type="ECO:0000313" key="3">
    <source>
        <dbReference type="Proteomes" id="UP000332933"/>
    </source>
</evidence>
<reference evidence="2 3" key="1">
    <citation type="submission" date="2019-03" db="EMBL/GenBank/DDBJ databases">
        <authorList>
            <person name="Gaulin E."/>
            <person name="Dumas B."/>
        </authorList>
    </citation>
    <scope>NUCLEOTIDE SEQUENCE [LARGE SCALE GENOMIC DNA]</scope>
    <source>
        <strain evidence="2">CBS 568.67</strain>
    </source>
</reference>
<proteinExistence type="predicted"/>
<reference evidence="1" key="2">
    <citation type="submission" date="2019-06" db="EMBL/GenBank/DDBJ databases">
        <title>Genomics analysis of Aphanomyces spp. identifies a new class of oomycete effector associated with host adaptation.</title>
        <authorList>
            <person name="Gaulin E."/>
        </authorList>
    </citation>
    <scope>NUCLEOTIDE SEQUENCE</scope>
    <source>
        <strain evidence="1">CBS 578.67</strain>
    </source>
</reference>